<dbReference type="SUPFAM" id="SSF51197">
    <property type="entry name" value="Clavaminate synthase-like"/>
    <property type="match status" value="1"/>
</dbReference>
<dbReference type="InterPro" id="IPR014710">
    <property type="entry name" value="RmlC-like_jellyroll"/>
</dbReference>
<feature type="domain" description="JmjC" evidence="1">
    <location>
        <begin position="134"/>
        <end position="316"/>
    </location>
</feature>
<dbReference type="Proteomes" id="UP001465976">
    <property type="component" value="Unassembled WGS sequence"/>
</dbReference>
<dbReference type="PANTHER" id="PTHR12461">
    <property type="entry name" value="HYPOXIA-INDUCIBLE FACTOR 1 ALPHA INHIBITOR-RELATED"/>
    <property type="match status" value="1"/>
</dbReference>
<dbReference type="InterPro" id="IPR003347">
    <property type="entry name" value="JmjC_dom"/>
</dbReference>
<dbReference type="EMBL" id="JBAHYK010000051">
    <property type="protein sequence ID" value="KAL0579685.1"/>
    <property type="molecule type" value="Genomic_DNA"/>
</dbReference>
<evidence type="ECO:0000313" key="3">
    <source>
        <dbReference type="Proteomes" id="UP001465976"/>
    </source>
</evidence>
<keyword evidence="3" id="KW-1185">Reference proteome</keyword>
<gene>
    <name evidence="2" type="ORF">V5O48_002315</name>
</gene>
<organism evidence="2 3">
    <name type="scientific">Marasmius crinis-equi</name>
    <dbReference type="NCBI Taxonomy" id="585013"/>
    <lineage>
        <taxon>Eukaryota</taxon>
        <taxon>Fungi</taxon>
        <taxon>Dikarya</taxon>
        <taxon>Basidiomycota</taxon>
        <taxon>Agaricomycotina</taxon>
        <taxon>Agaricomycetes</taxon>
        <taxon>Agaricomycetidae</taxon>
        <taxon>Agaricales</taxon>
        <taxon>Marasmiineae</taxon>
        <taxon>Marasmiaceae</taxon>
        <taxon>Marasmius</taxon>
    </lineage>
</organism>
<name>A0ABR3FVZ6_9AGAR</name>
<dbReference type="Pfam" id="PF13621">
    <property type="entry name" value="Cupin_8"/>
    <property type="match status" value="1"/>
</dbReference>
<dbReference type="SMART" id="SM00558">
    <property type="entry name" value="JmjC"/>
    <property type="match status" value="1"/>
</dbReference>
<proteinExistence type="predicted"/>
<reference evidence="2 3" key="1">
    <citation type="submission" date="2024-02" db="EMBL/GenBank/DDBJ databases">
        <title>A draft genome for the cacao thread blight pathogen Marasmius crinis-equi.</title>
        <authorList>
            <person name="Cohen S.P."/>
            <person name="Baruah I.K."/>
            <person name="Amoako-Attah I."/>
            <person name="Bukari Y."/>
            <person name="Meinhardt L.W."/>
            <person name="Bailey B.A."/>
        </authorList>
    </citation>
    <scope>NUCLEOTIDE SEQUENCE [LARGE SCALE GENOMIC DNA]</scope>
    <source>
        <strain evidence="2 3">GH-76</strain>
    </source>
</reference>
<evidence type="ECO:0000313" key="2">
    <source>
        <dbReference type="EMBL" id="KAL0579685.1"/>
    </source>
</evidence>
<protein>
    <recommendedName>
        <fullName evidence="1">JmjC domain-containing protein</fullName>
    </recommendedName>
</protein>
<sequence length="345" mass="38850">MDPLRWISDEYYELNGSSFDVLESPPTALEFARMTHISRPVLIKGFNGVLQVPAIERWTDEYLIKKMGSSAISVAVTPNGRADAVTPYDGKLYFAEPHIEQMTMGSFLSKLSPIEEVVKGRPETYYLQSQNGNLYSSQFYEGLDAPSEYEPLRDDVPSEVPWCSEALDRRPDAVNLWIGDSGSVSSIHSDPYENIYTVIRGAKHFTLLPPTEGWCLKERMYPHAAYTRSSDSPALELQPSSSDTPPVRWSSIAEPHLPGVLPSDAHPIHITVEKGDTLYLPAGWWHHVRQDGVTIALNWWYDMEMRGMNWVLLSFLRTLKDVPDGNEVEDNADEVSSIINATESE</sequence>
<evidence type="ECO:0000259" key="1">
    <source>
        <dbReference type="PROSITE" id="PS51184"/>
    </source>
</evidence>
<accession>A0ABR3FVZ6</accession>
<dbReference type="Gene3D" id="2.60.120.10">
    <property type="entry name" value="Jelly Rolls"/>
    <property type="match status" value="1"/>
</dbReference>
<comment type="caution">
    <text evidence="2">The sequence shown here is derived from an EMBL/GenBank/DDBJ whole genome shotgun (WGS) entry which is preliminary data.</text>
</comment>
<dbReference type="PROSITE" id="PS51184">
    <property type="entry name" value="JMJC"/>
    <property type="match status" value="1"/>
</dbReference>
<dbReference type="InterPro" id="IPR041667">
    <property type="entry name" value="Cupin_8"/>
</dbReference>
<dbReference type="PANTHER" id="PTHR12461:SF99">
    <property type="entry name" value="BIFUNCTIONAL PEPTIDASE AND (3S)-LYSYL HYDROXYLASE JMJD7"/>
    <property type="match status" value="1"/>
</dbReference>